<protein>
    <submittedName>
        <fullName evidence="3">Uncharacterized protein</fullName>
    </submittedName>
</protein>
<accession>A0ABR1KQ53</accession>
<evidence type="ECO:0000313" key="4">
    <source>
        <dbReference type="Proteomes" id="UP001363622"/>
    </source>
</evidence>
<gene>
    <name evidence="3" type="ORF">IWZ03DRAFT_375300</name>
</gene>
<evidence type="ECO:0000313" key="3">
    <source>
        <dbReference type="EMBL" id="KAK7519041.1"/>
    </source>
</evidence>
<keyword evidence="4" id="KW-1185">Reference proteome</keyword>
<dbReference type="EMBL" id="JBBPHU010000004">
    <property type="protein sequence ID" value="KAK7519041.1"/>
    <property type="molecule type" value="Genomic_DNA"/>
</dbReference>
<comment type="caution">
    <text evidence="3">The sequence shown here is derived from an EMBL/GenBank/DDBJ whole genome shotgun (WGS) entry which is preliminary data.</text>
</comment>
<evidence type="ECO:0000256" key="2">
    <source>
        <dbReference type="SAM" id="Phobius"/>
    </source>
</evidence>
<keyword evidence="2" id="KW-0472">Membrane</keyword>
<keyword evidence="2" id="KW-1133">Transmembrane helix</keyword>
<reference evidence="3 4" key="1">
    <citation type="submission" date="2024-04" db="EMBL/GenBank/DDBJ databases">
        <title>Phyllosticta paracitricarpa is synonymous to the EU quarantine fungus P. citricarpa based on phylogenomic analyses.</title>
        <authorList>
            <consortium name="Lawrence Berkeley National Laboratory"/>
            <person name="Van Ingen-Buijs V.A."/>
            <person name="Van Westerhoven A.C."/>
            <person name="Haridas S."/>
            <person name="Skiadas P."/>
            <person name="Martin F."/>
            <person name="Groenewald J.Z."/>
            <person name="Crous P.W."/>
            <person name="Seidl M.F."/>
        </authorList>
    </citation>
    <scope>NUCLEOTIDE SEQUENCE [LARGE SCALE GENOMIC DNA]</scope>
    <source>
        <strain evidence="3 4">CBS 123371</strain>
    </source>
</reference>
<feature type="transmembrane region" description="Helical" evidence="2">
    <location>
        <begin position="12"/>
        <end position="30"/>
    </location>
</feature>
<sequence>MKAEYKPVARRVLAAIVAAPIAIVSSWMLWERIVLGKEQRARPEVSEGAAEDAGAGPASVR</sequence>
<evidence type="ECO:0000256" key="1">
    <source>
        <dbReference type="SAM" id="MobiDB-lite"/>
    </source>
</evidence>
<proteinExistence type="predicted"/>
<feature type="compositionally biased region" description="Low complexity" evidence="1">
    <location>
        <begin position="46"/>
        <end position="61"/>
    </location>
</feature>
<organism evidence="3 4">
    <name type="scientific">Phyllosticta citriasiana</name>
    <dbReference type="NCBI Taxonomy" id="595635"/>
    <lineage>
        <taxon>Eukaryota</taxon>
        <taxon>Fungi</taxon>
        <taxon>Dikarya</taxon>
        <taxon>Ascomycota</taxon>
        <taxon>Pezizomycotina</taxon>
        <taxon>Dothideomycetes</taxon>
        <taxon>Dothideomycetes incertae sedis</taxon>
        <taxon>Botryosphaeriales</taxon>
        <taxon>Phyllostictaceae</taxon>
        <taxon>Phyllosticta</taxon>
    </lineage>
</organism>
<keyword evidence="2" id="KW-0812">Transmembrane</keyword>
<name>A0ABR1KQ53_9PEZI</name>
<feature type="region of interest" description="Disordered" evidence="1">
    <location>
        <begin position="39"/>
        <end position="61"/>
    </location>
</feature>
<dbReference type="Proteomes" id="UP001363622">
    <property type="component" value="Unassembled WGS sequence"/>
</dbReference>